<dbReference type="AlphaFoldDB" id="A0A450Z0I8"/>
<evidence type="ECO:0000313" key="1">
    <source>
        <dbReference type="EMBL" id="VFK47252.1"/>
    </source>
</evidence>
<reference evidence="1" key="1">
    <citation type="submission" date="2019-02" db="EMBL/GenBank/DDBJ databases">
        <authorList>
            <person name="Gruber-Vodicka R. H."/>
            <person name="Seah K. B. B."/>
        </authorList>
    </citation>
    <scope>NUCLEOTIDE SEQUENCE</scope>
    <source>
        <strain evidence="1">BECK_BZ123</strain>
        <strain evidence="2">BECK_BZ126</strain>
    </source>
</reference>
<dbReference type="EMBL" id="CAADFW010000088">
    <property type="protein sequence ID" value="VFK63211.1"/>
    <property type="molecule type" value="Genomic_DNA"/>
</dbReference>
<evidence type="ECO:0000313" key="2">
    <source>
        <dbReference type="EMBL" id="VFK63211.1"/>
    </source>
</evidence>
<gene>
    <name evidence="1" type="ORF">BECKTC1821D_GA0114238_104323</name>
    <name evidence="2" type="ORF">BECKTC1821F_GA0114240_108810</name>
</gene>
<protein>
    <submittedName>
        <fullName evidence="1">Uncharacterized protein</fullName>
    </submittedName>
</protein>
<sequence length="165" mass="19113">MRRYMGGRSRVLPWEVRFFASVLLSREVSGWRNGSQSMKVLAKDPRMFGGTGRWGGVVVCQADTVRSGASRERLPVTMEEVLRRENMLRAFRKLGLPNLLDETHRQMQRSLLNTIYGTVRTVVWKEGRGDSPPPLPISWDVVETRFIASLKKYCRSGRWRRCWTP</sequence>
<name>A0A450Z0I8_9GAMM</name>
<proteinExistence type="predicted"/>
<organism evidence="1">
    <name type="scientific">Candidatus Kentrum sp. TC</name>
    <dbReference type="NCBI Taxonomy" id="2126339"/>
    <lineage>
        <taxon>Bacteria</taxon>
        <taxon>Pseudomonadati</taxon>
        <taxon>Pseudomonadota</taxon>
        <taxon>Gammaproteobacteria</taxon>
        <taxon>Candidatus Kentrum</taxon>
    </lineage>
</organism>
<accession>A0A450Z0I8</accession>
<dbReference type="EMBL" id="CAADFS010000043">
    <property type="protein sequence ID" value="VFK47252.1"/>
    <property type="molecule type" value="Genomic_DNA"/>
</dbReference>